<proteinExistence type="inferred from homology"/>
<comment type="similarity">
    <text evidence="1">Belongs to the sigma-70 factor family. ECF subfamily.</text>
</comment>
<feature type="domain" description="RNA polymerase sigma-70 region 2" evidence="5">
    <location>
        <begin position="26"/>
        <end position="92"/>
    </location>
</feature>
<dbReference type="PANTHER" id="PTHR43133:SF46">
    <property type="entry name" value="RNA POLYMERASE SIGMA-70 FACTOR ECF SUBFAMILY"/>
    <property type="match status" value="1"/>
</dbReference>
<dbReference type="InterPro" id="IPR013249">
    <property type="entry name" value="RNA_pol_sigma70_r4_t2"/>
</dbReference>
<protein>
    <submittedName>
        <fullName evidence="7">RNA polymerase sigma-70 factor</fullName>
    </submittedName>
</protein>
<keyword evidence="3" id="KW-0731">Sigma factor</keyword>
<dbReference type="InterPro" id="IPR014327">
    <property type="entry name" value="RNA_pol_sigma70_bacteroid"/>
</dbReference>
<dbReference type="SUPFAM" id="SSF88659">
    <property type="entry name" value="Sigma3 and sigma4 domains of RNA polymerase sigma factors"/>
    <property type="match status" value="1"/>
</dbReference>
<dbReference type="InterPro" id="IPR013324">
    <property type="entry name" value="RNA_pol_sigma_r3/r4-like"/>
</dbReference>
<name>A0ABR9AIZ1_9BACT</name>
<dbReference type="Pfam" id="PF04542">
    <property type="entry name" value="Sigma70_r2"/>
    <property type="match status" value="1"/>
</dbReference>
<evidence type="ECO:0000313" key="8">
    <source>
        <dbReference type="Proteomes" id="UP000647133"/>
    </source>
</evidence>
<evidence type="ECO:0000259" key="6">
    <source>
        <dbReference type="Pfam" id="PF08281"/>
    </source>
</evidence>
<dbReference type="EMBL" id="JACYTQ010000001">
    <property type="protein sequence ID" value="MBD8487818.1"/>
    <property type="molecule type" value="Genomic_DNA"/>
</dbReference>
<evidence type="ECO:0000256" key="2">
    <source>
        <dbReference type="ARBA" id="ARBA00023015"/>
    </source>
</evidence>
<dbReference type="Pfam" id="PF08281">
    <property type="entry name" value="Sigma70_r4_2"/>
    <property type="match status" value="1"/>
</dbReference>
<dbReference type="NCBIfam" id="TIGR02985">
    <property type="entry name" value="Sig70_bacteroi1"/>
    <property type="match status" value="1"/>
</dbReference>
<dbReference type="InterPro" id="IPR014284">
    <property type="entry name" value="RNA_pol_sigma-70_dom"/>
</dbReference>
<feature type="domain" description="RNA polymerase sigma factor 70 region 4 type 2" evidence="6">
    <location>
        <begin position="118"/>
        <end position="167"/>
    </location>
</feature>
<dbReference type="PANTHER" id="PTHR43133">
    <property type="entry name" value="RNA POLYMERASE ECF-TYPE SIGMA FACTO"/>
    <property type="match status" value="1"/>
</dbReference>
<dbReference type="Gene3D" id="1.10.10.10">
    <property type="entry name" value="Winged helix-like DNA-binding domain superfamily/Winged helix DNA-binding domain"/>
    <property type="match status" value="1"/>
</dbReference>
<comment type="caution">
    <text evidence="7">The sequence shown here is derived from an EMBL/GenBank/DDBJ whole genome shotgun (WGS) entry which is preliminary data.</text>
</comment>
<keyword evidence="4" id="KW-0804">Transcription</keyword>
<dbReference type="NCBIfam" id="TIGR02937">
    <property type="entry name" value="sigma70-ECF"/>
    <property type="match status" value="1"/>
</dbReference>
<dbReference type="InterPro" id="IPR036388">
    <property type="entry name" value="WH-like_DNA-bd_sf"/>
</dbReference>
<keyword evidence="8" id="KW-1185">Reference proteome</keyword>
<dbReference type="CDD" id="cd06171">
    <property type="entry name" value="Sigma70_r4"/>
    <property type="match status" value="1"/>
</dbReference>
<sequence length="189" mass="22495">MIERSLDIELINRMRQDDTAAFREVFEKYWEQLFAATLKRLESQQLSEDIVQEVFADIWKRRKTLKIKTNFQSYLHTAVKYHVYKAIDQRKWDGSLERIHQSHLGSRSNEVEFDELFDQLEVALEKLPERQQLIFKMSRFEGLKCKEIAEKLQLSQQTVHNNLHKSLSVLRVELKDYAPLLFLILVAAN</sequence>
<keyword evidence="2" id="KW-0805">Transcription regulation</keyword>
<dbReference type="Gene3D" id="1.10.1740.10">
    <property type="match status" value="1"/>
</dbReference>
<dbReference type="Proteomes" id="UP000647133">
    <property type="component" value="Unassembled WGS sequence"/>
</dbReference>
<dbReference type="RefSeq" id="WP_192008338.1">
    <property type="nucleotide sequence ID" value="NZ_JACYTQ010000001.1"/>
</dbReference>
<dbReference type="InterPro" id="IPR007627">
    <property type="entry name" value="RNA_pol_sigma70_r2"/>
</dbReference>
<gene>
    <name evidence="7" type="ORF">IFO69_03550</name>
</gene>
<reference evidence="7 8" key="1">
    <citation type="submission" date="2020-09" db="EMBL/GenBank/DDBJ databases">
        <title>Echinicola sp. CAU 1574 isolated from sand of Sido Beach.</title>
        <authorList>
            <person name="Kim W."/>
        </authorList>
    </citation>
    <scope>NUCLEOTIDE SEQUENCE [LARGE SCALE GENOMIC DNA]</scope>
    <source>
        <strain evidence="7 8">CAU 1574</strain>
    </source>
</reference>
<evidence type="ECO:0000256" key="3">
    <source>
        <dbReference type="ARBA" id="ARBA00023082"/>
    </source>
</evidence>
<dbReference type="InterPro" id="IPR013325">
    <property type="entry name" value="RNA_pol_sigma_r2"/>
</dbReference>
<evidence type="ECO:0000256" key="4">
    <source>
        <dbReference type="ARBA" id="ARBA00023163"/>
    </source>
</evidence>
<evidence type="ECO:0000259" key="5">
    <source>
        <dbReference type="Pfam" id="PF04542"/>
    </source>
</evidence>
<dbReference type="SUPFAM" id="SSF88946">
    <property type="entry name" value="Sigma2 domain of RNA polymerase sigma factors"/>
    <property type="match status" value="1"/>
</dbReference>
<dbReference type="InterPro" id="IPR039425">
    <property type="entry name" value="RNA_pol_sigma-70-like"/>
</dbReference>
<evidence type="ECO:0000256" key="1">
    <source>
        <dbReference type="ARBA" id="ARBA00010641"/>
    </source>
</evidence>
<accession>A0ABR9AIZ1</accession>
<organism evidence="7 8">
    <name type="scientific">Echinicola arenosa</name>
    <dbReference type="NCBI Taxonomy" id="2774144"/>
    <lineage>
        <taxon>Bacteria</taxon>
        <taxon>Pseudomonadati</taxon>
        <taxon>Bacteroidota</taxon>
        <taxon>Cytophagia</taxon>
        <taxon>Cytophagales</taxon>
        <taxon>Cyclobacteriaceae</taxon>
        <taxon>Echinicola</taxon>
    </lineage>
</organism>
<evidence type="ECO:0000313" key="7">
    <source>
        <dbReference type="EMBL" id="MBD8487818.1"/>
    </source>
</evidence>